<evidence type="ECO:0000313" key="1">
    <source>
        <dbReference type="EMBL" id="BAS79481.1"/>
    </source>
</evidence>
<evidence type="ECO:0000313" key="2">
    <source>
        <dbReference type="Proteomes" id="UP000059680"/>
    </source>
</evidence>
<organism evidence="1 2">
    <name type="scientific">Oryza sativa subsp. japonica</name>
    <name type="common">Rice</name>
    <dbReference type="NCBI Taxonomy" id="39947"/>
    <lineage>
        <taxon>Eukaryota</taxon>
        <taxon>Viridiplantae</taxon>
        <taxon>Streptophyta</taxon>
        <taxon>Embryophyta</taxon>
        <taxon>Tracheophyta</taxon>
        <taxon>Spermatophyta</taxon>
        <taxon>Magnoliopsida</taxon>
        <taxon>Liliopsida</taxon>
        <taxon>Poales</taxon>
        <taxon>Poaceae</taxon>
        <taxon>BOP clade</taxon>
        <taxon>Oryzoideae</taxon>
        <taxon>Oryzeae</taxon>
        <taxon>Oryzinae</taxon>
        <taxon>Oryza</taxon>
        <taxon>Oryza sativa</taxon>
    </lineage>
</organism>
<reference evidence="1 2" key="3">
    <citation type="journal article" date="2013" name="Rice">
        <title>Improvement of the Oryza sativa Nipponbare reference genome using next generation sequence and optical map data.</title>
        <authorList>
            <person name="Kawahara Y."/>
            <person name="de la Bastide M."/>
            <person name="Hamilton J.P."/>
            <person name="Kanamori H."/>
            <person name="McCombie W.R."/>
            <person name="Ouyang S."/>
            <person name="Schwartz D.C."/>
            <person name="Tanaka T."/>
            <person name="Wu J."/>
            <person name="Zhou S."/>
            <person name="Childs K.L."/>
            <person name="Davidson R.M."/>
            <person name="Lin H."/>
            <person name="Quesada-Ocampo L."/>
            <person name="Vaillancourt B."/>
            <person name="Sakai H."/>
            <person name="Lee S.S."/>
            <person name="Kim J."/>
            <person name="Numa H."/>
            <person name="Itoh T."/>
            <person name="Buell C.R."/>
            <person name="Matsumoto T."/>
        </authorList>
    </citation>
    <scope>NUCLEOTIDE SEQUENCE [LARGE SCALE GENOMIC DNA]</scope>
    <source>
        <strain evidence="2">cv. Nipponbare</strain>
    </source>
</reference>
<proteinExistence type="predicted"/>
<protein>
    <submittedName>
        <fullName evidence="1">Os02g0588250 protein</fullName>
    </submittedName>
</protein>
<dbReference type="InParanoid" id="A0A0N7KFK6"/>
<dbReference type="EMBL" id="AP014958">
    <property type="protein sequence ID" value="BAS79481.1"/>
    <property type="molecule type" value="Genomic_DNA"/>
</dbReference>
<keyword evidence="2" id="KW-1185">Reference proteome</keyword>
<accession>A0A0N7KFK6</accession>
<dbReference type="Gramene" id="Os02t0588250-01">
    <property type="protein sequence ID" value="Os02t0588250-01"/>
    <property type="gene ID" value="Os02g0588250"/>
</dbReference>
<gene>
    <name evidence="1" type="ordered locus">Os02g0588250</name>
    <name evidence="1" type="ORF">OSNPB_020588250</name>
</gene>
<sequence>MSFPEMLTTENFNSFPISITWLPFSTFLKGIMIGGLEACFQLTIPGEILSRTSNRTHLQKYFPQIPKYKSRKVMM</sequence>
<reference evidence="1 2" key="2">
    <citation type="journal article" date="2013" name="Plant Cell Physiol.">
        <title>Rice Annotation Project Database (RAP-DB): an integrative and interactive database for rice genomics.</title>
        <authorList>
            <person name="Sakai H."/>
            <person name="Lee S.S."/>
            <person name="Tanaka T."/>
            <person name="Numa H."/>
            <person name="Kim J."/>
            <person name="Kawahara Y."/>
            <person name="Wakimoto H."/>
            <person name="Yang C.C."/>
            <person name="Iwamoto M."/>
            <person name="Abe T."/>
            <person name="Yamada Y."/>
            <person name="Muto A."/>
            <person name="Inokuchi H."/>
            <person name="Ikemura T."/>
            <person name="Matsumoto T."/>
            <person name="Sasaki T."/>
            <person name="Itoh T."/>
        </authorList>
    </citation>
    <scope>NUCLEOTIDE SEQUENCE [LARGE SCALE GENOMIC DNA]</scope>
    <source>
        <strain evidence="2">cv. Nipponbare</strain>
    </source>
</reference>
<dbReference type="Proteomes" id="UP000059680">
    <property type="component" value="Chromosome 2"/>
</dbReference>
<dbReference type="AlphaFoldDB" id="A0A0N7KFK6"/>
<dbReference type="PaxDb" id="39947-A0A0N7KFK6"/>
<reference evidence="2" key="1">
    <citation type="journal article" date="2005" name="Nature">
        <title>The map-based sequence of the rice genome.</title>
        <authorList>
            <consortium name="International rice genome sequencing project (IRGSP)"/>
            <person name="Matsumoto T."/>
            <person name="Wu J."/>
            <person name="Kanamori H."/>
            <person name="Katayose Y."/>
            <person name="Fujisawa M."/>
            <person name="Namiki N."/>
            <person name="Mizuno H."/>
            <person name="Yamamoto K."/>
            <person name="Antonio B.A."/>
            <person name="Baba T."/>
            <person name="Sakata K."/>
            <person name="Nagamura Y."/>
            <person name="Aoki H."/>
            <person name="Arikawa K."/>
            <person name="Arita K."/>
            <person name="Bito T."/>
            <person name="Chiden Y."/>
            <person name="Fujitsuka N."/>
            <person name="Fukunaka R."/>
            <person name="Hamada M."/>
            <person name="Harada C."/>
            <person name="Hayashi A."/>
            <person name="Hijishita S."/>
            <person name="Honda M."/>
            <person name="Hosokawa S."/>
            <person name="Ichikawa Y."/>
            <person name="Idonuma A."/>
            <person name="Iijima M."/>
            <person name="Ikeda M."/>
            <person name="Ikeno M."/>
            <person name="Ito K."/>
            <person name="Ito S."/>
            <person name="Ito T."/>
            <person name="Ito Y."/>
            <person name="Ito Y."/>
            <person name="Iwabuchi A."/>
            <person name="Kamiya K."/>
            <person name="Karasawa W."/>
            <person name="Kurita K."/>
            <person name="Katagiri S."/>
            <person name="Kikuta A."/>
            <person name="Kobayashi H."/>
            <person name="Kobayashi N."/>
            <person name="Machita K."/>
            <person name="Maehara T."/>
            <person name="Masukawa M."/>
            <person name="Mizubayashi T."/>
            <person name="Mukai Y."/>
            <person name="Nagasaki H."/>
            <person name="Nagata Y."/>
            <person name="Naito S."/>
            <person name="Nakashima M."/>
            <person name="Nakama Y."/>
            <person name="Nakamichi Y."/>
            <person name="Nakamura M."/>
            <person name="Meguro A."/>
            <person name="Negishi M."/>
            <person name="Ohta I."/>
            <person name="Ohta T."/>
            <person name="Okamoto M."/>
            <person name="Ono N."/>
            <person name="Saji S."/>
            <person name="Sakaguchi M."/>
            <person name="Sakai K."/>
            <person name="Shibata M."/>
            <person name="Shimokawa T."/>
            <person name="Song J."/>
            <person name="Takazaki Y."/>
            <person name="Terasawa K."/>
            <person name="Tsugane M."/>
            <person name="Tsuji K."/>
            <person name="Ueda S."/>
            <person name="Waki K."/>
            <person name="Yamagata H."/>
            <person name="Yamamoto M."/>
            <person name="Yamamoto S."/>
            <person name="Yamane H."/>
            <person name="Yoshiki S."/>
            <person name="Yoshihara R."/>
            <person name="Yukawa K."/>
            <person name="Zhong H."/>
            <person name="Yano M."/>
            <person name="Yuan Q."/>
            <person name="Ouyang S."/>
            <person name="Liu J."/>
            <person name="Jones K.M."/>
            <person name="Gansberger K."/>
            <person name="Moffat K."/>
            <person name="Hill J."/>
            <person name="Bera J."/>
            <person name="Fadrosh D."/>
            <person name="Jin S."/>
            <person name="Johri S."/>
            <person name="Kim M."/>
            <person name="Overton L."/>
            <person name="Reardon M."/>
            <person name="Tsitrin T."/>
            <person name="Vuong H."/>
            <person name="Weaver B."/>
            <person name="Ciecko A."/>
            <person name="Tallon L."/>
            <person name="Jackson J."/>
            <person name="Pai G."/>
            <person name="Aken S.V."/>
            <person name="Utterback T."/>
            <person name="Reidmuller S."/>
            <person name="Feldblyum T."/>
            <person name="Hsiao J."/>
            <person name="Zismann V."/>
            <person name="Iobst S."/>
            <person name="de Vazeille A.R."/>
            <person name="Buell C.R."/>
            <person name="Ying K."/>
            <person name="Li Y."/>
            <person name="Lu T."/>
            <person name="Huang Y."/>
            <person name="Zhao Q."/>
            <person name="Feng Q."/>
            <person name="Zhang L."/>
            <person name="Zhu J."/>
            <person name="Weng Q."/>
            <person name="Mu J."/>
            <person name="Lu Y."/>
            <person name="Fan D."/>
            <person name="Liu Y."/>
            <person name="Guan J."/>
            <person name="Zhang Y."/>
            <person name="Yu S."/>
            <person name="Liu X."/>
            <person name="Zhang Y."/>
            <person name="Hong G."/>
            <person name="Han B."/>
            <person name="Choisne N."/>
            <person name="Demange N."/>
            <person name="Orjeda G."/>
            <person name="Samain S."/>
            <person name="Cattolico L."/>
            <person name="Pelletier E."/>
            <person name="Couloux A."/>
            <person name="Segurens B."/>
            <person name="Wincker P."/>
            <person name="D'Hont A."/>
            <person name="Scarpelli C."/>
            <person name="Weissenbach J."/>
            <person name="Salanoubat M."/>
            <person name="Quetier F."/>
            <person name="Yu Y."/>
            <person name="Kim H.R."/>
            <person name="Rambo T."/>
            <person name="Currie J."/>
            <person name="Collura K."/>
            <person name="Luo M."/>
            <person name="Yang T."/>
            <person name="Ammiraju J.S.S."/>
            <person name="Engler F."/>
            <person name="Soderlund C."/>
            <person name="Wing R.A."/>
            <person name="Palmer L.E."/>
            <person name="de la Bastide M."/>
            <person name="Spiegel L."/>
            <person name="Nascimento L."/>
            <person name="Zutavern T."/>
            <person name="O'Shaughnessy A."/>
            <person name="Dike S."/>
            <person name="Dedhia N."/>
            <person name="Preston R."/>
            <person name="Balija V."/>
            <person name="McCombie W.R."/>
            <person name="Chow T."/>
            <person name="Chen H."/>
            <person name="Chung M."/>
            <person name="Chen C."/>
            <person name="Shaw J."/>
            <person name="Wu H."/>
            <person name="Hsiao K."/>
            <person name="Chao Y."/>
            <person name="Chu M."/>
            <person name="Cheng C."/>
            <person name="Hour A."/>
            <person name="Lee P."/>
            <person name="Lin S."/>
            <person name="Lin Y."/>
            <person name="Liou J."/>
            <person name="Liu S."/>
            <person name="Hsing Y."/>
            <person name="Raghuvanshi S."/>
            <person name="Mohanty A."/>
            <person name="Bharti A.K."/>
            <person name="Gaur A."/>
            <person name="Gupta V."/>
            <person name="Kumar D."/>
            <person name="Ravi V."/>
            <person name="Vij S."/>
            <person name="Kapur A."/>
            <person name="Khurana P."/>
            <person name="Khurana P."/>
            <person name="Khurana J.P."/>
            <person name="Tyagi A.K."/>
            <person name="Gaikwad K."/>
            <person name="Singh A."/>
            <person name="Dalal V."/>
            <person name="Srivastava S."/>
            <person name="Dixit A."/>
            <person name="Pal A.K."/>
            <person name="Ghazi I.A."/>
            <person name="Yadav M."/>
            <person name="Pandit A."/>
            <person name="Bhargava A."/>
            <person name="Sureshbabu K."/>
            <person name="Batra K."/>
            <person name="Sharma T.R."/>
            <person name="Mohapatra T."/>
            <person name="Singh N.K."/>
            <person name="Messing J."/>
            <person name="Nelson A.B."/>
            <person name="Fuks G."/>
            <person name="Kavchok S."/>
            <person name="Keizer G."/>
            <person name="Linton E."/>
            <person name="Llaca V."/>
            <person name="Song R."/>
            <person name="Tanyolac B."/>
            <person name="Young S."/>
            <person name="Ho-Il K."/>
            <person name="Hahn J.H."/>
            <person name="Sangsakoo G."/>
            <person name="Vanavichit A."/>
            <person name="de Mattos Luiz.A.T."/>
            <person name="Zimmer P.D."/>
            <person name="Malone G."/>
            <person name="Dellagostin O."/>
            <person name="de Oliveira A.C."/>
            <person name="Bevan M."/>
            <person name="Bancroft I."/>
            <person name="Minx P."/>
            <person name="Cordum H."/>
            <person name="Wilson R."/>
            <person name="Cheng Z."/>
            <person name="Jin W."/>
            <person name="Jiang J."/>
            <person name="Leong S.A."/>
            <person name="Iwama H."/>
            <person name="Gojobori T."/>
            <person name="Itoh T."/>
            <person name="Niimura Y."/>
            <person name="Fujii Y."/>
            <person name="Habara T."/>
            <person name="Sakai H."/>
            <person name="Sato Y."/>
            <person name="Wilson G."/>
            <person name="Kumar K."/>
            <person name="McCouch S."/>
            <person name="Juretic N."/>
            <person name="Hoen D."/>
            <person name="Wright S."/>
            <person name="Bruskiewich R."/>
            <person name="Bureau T."/>
            <person name="Miyao A."/>
            <person name="Hirochika H."/>
            <person name="Nishikawa T."/>
            <person name="Kadowaki K."/>
            <person name="Sugiura M."/>
            <person name="Burr B."/>
            <person name="Sasaki T."/>
        </authorList>
    </citation>
    <scope>NUCLEOTIDE SEQUENCE [LARGE SCALE GENOMIC DNA]</scope>
    <source>
        <strain evidence="2">cv. Nipponbare</strain>
    </source>
</reference>
<name>A0A0N7KFK6_ORYSJ</name>